<sequence length="401" mass="40525">MIAIGSWATDAPAQVSISAPCALPSSGAIIGFAPGSPTARKLILQRTIRCLQARGALTASGAPDKGDHFVTFDPPGSFFTVPSGITLDGRITGYFGDASGVQHGFLRTPSGTFVIFDPPGSVRTLPTDLDPAGEITGAYCDTASCAPQHGFVRDAAGAFVTFNAPGTSASIEAPIWNTGGPPPSINLQGTIAGTYSDAHLTEHGFILSKSGALTTIDAPNALSTEVLAINPSGVVVGDLCNSTHCGIGFVRTPDGSFNTINTPGASCGGSIATGVNPAGAIVGMTYDSSCTTPLAYLRSPDGKITTFAIPGALTFAPQAINLTGLITGWFYDAAGLFHAFLRSPNGMVTTIDVPGSFGTLGLGINSAGVIIGIYLDAGGAYHGFARSPGGANRLGLTLTTP</sequence>
<name>A0A1W6MQM7_9HYPH</name>
<accession>A0A1W6MQM7</accession>
<proteinExistence type="predicted"/>
<protein>
    <submittedName>
        <fullName evidence="1">Uncharacterized protein</fullName>
    </submittedName>
</protein>
<keyword evidence="2" id="KW-1185">Reference proteome</keyword>
<evidence type="ECO:0000313" key="2">
    <source>
        <dbReference type="Proteomes" id="UP000193978"/>
    </source>
</evidence>
<evidence type="ECO:0000313" key="1">
    <source>
        <dbReference type="EMBL" id="ARN79789.1"/>
    </source>
</evidence>
<dbReference type="KEGG" id="mbry:B1812_00475"/>
<reference evidence="1 2" key="1">
    <citation type="submission" date="2017-02" db="EMBL/GenBank/DDBJ databases">
        <authorList>
            <person name="Peterson S.W."/>
        </authorList>
    </citation>
    <scope>NUCLEOTIDE SEQUENCE [LARGE SCALE GENOMIC DNA]</scope>
    <source>
        <strain evidence="1 2">S285</strain>
    </source>
</reference>
<dbReference type="AlphaFoldDB" id="A0A1W6MQM7"/>
<dbReference type="Proteomes" id="UP000193978">
    <property type="component" value="Chromosome"/>
</dbReference>
<organism evidence="1 2">
    <name type="scientific">Methylocystis bryophila</name>
    <dbReference type="NCBI Taxonomy" id="655015"/>
    <lineage>
        <taxon>Bacteria</taxon>
        <taxon>Pseudomonadati</taxon>
        <taxon>Pseudomonadota</taxon>
        <taxon>Alphaproteobacteria</taxon>
        <taxon>Hyphomicrobiales</taxon>
        <taxon>Methylocystaceae</taxon>
        <taxon>Methylocystis</taxon>
    </lineage>
</organism>
<dbReference type="EMBL" id="CP019948">
    <property type="protein sequence ID" value="ARN79789.1"/>
    <property type="molecule type" value="Genomic_DNA"/>
</dbReference>
<gene>
    <name evidence="1" type="ORF">B1812_00475</name>
</gene>